<comment type="caution">
    <text evidence="9">The sequence shown here is derived from an EMBL/GenBank/DDBJ whole genome shotgun (WGS) entry which is preliminary data.</text>
</comment>
<dbReference type="InterPro" id="IPR018383">
    <property type="entry name" value="UPF0324_pro"/>
</dbReference>
<comment type="subcellular location">
    <subcellularLocation>
        <location evidence="1">Cell membrane</location>
        <topology evidence="1">Multi-pass membrane protein</topology>
    </subcellularLocation>
</comment>
<feature type="transmembrane region" description="Helical" evidence="8">
    <location>
        <begin position="244"/>
        <end position="260"/>
    </location>
</feature>
<feature type="transmembrane region" description="Helical" evidence="8">
    <location>
        <begin position="272"/>
        <end position="291"/>
    </location>
</feature>
<feature type="transmembrane region" description="Helical" evidence="8">
    <location>
        <begin position="303"/>
        <end position="323"/>
    </location>
</feature>
<organism evidence="9 10">
    <name type="scientific">Dietzia cercidiphylli</name>
    <dbReference type="NCBI Taxonomy" id="498199"/>
    <lineage>
        <taxon>Bacteria</taxon>
        <taxon>Bacillati</taxon>
        <taxon>Actinomycetota</taxon>
        <taxon>Actinomycetes</taxon>
        <taxon>Mycobacteriales</taxon>
        <taxon>Dietziaceae</taxon>
        <taxon>Dietzia</taxon>
    </lineage>
</organism>
<comment type="similarity">
    <text evidence="2">Belongs to the UPF0324 family.</text>
</comment>
<feature type="region of interest" description="Disordered" evidence="7">
    <location>
        <begin position="1"/>
        <end position="23"/>
    </location>
</feature>
<dbReference type="Pfam" id="PF03601">
    <property type="entry name" value="Cons_hypoth698"/>
    <property type="match status" value="1"/>
</dbReference>
<feature type="transmembrane region" description="Helical" evidence="8">
    <location>
        <begin position="116"/>
        <end position="138"/>
    </location>
</feature>
<keyword evidence="4 8" id="KW-0812">Transmembrane</keyword>
<dbReference type="Proteomes" id="UP001500383">
    <property type="component" value="Unassembled WGS sequence"/>
</dbReference>
<accession>A0ABP4UWP9</accession>
<reference evidence="10" key="1">
    <citation type="journal article" date="2019" name="Int. J. Syst. Evol. Microbiol.">
        <title>The Global Catalogue of Microorganisms (GCM) 10K type strain sequencing project: providing services to taxonomists for standard genome sequencing and annotation.</title>
        <authorList>
            <consortium name="The Broad Institute Genomics Platform"/>
            <consortium name="The Broad Institute Genome Sequencing Center for Infectious Disease"/>
            <person name="Wu L."/>
            <person name="Ma J."/>
        </authorList>
    </citation>
    <scope>NUCLEOTIDE SEQUENCE [LARGE SCALE GENOMIC DNA]</scope>
    <source>
        <strain evidence="10">JCM 16002</strain>
    </source>
</reference>
<dbReference type="EMBL" id="BAAAQG010000010">
    <property type="protein sequence ID" value="GAA1711662.1"/>
    <property type="molecule type" value="Genomic_DNA"/>
</dbReference>
<evidence type="ECO:0000256" key="2">
    <source>
        <dbReference type="ARBA" id="ARBA00007977"/>
    </source>
</evidence>
<evidence type="ECO:0000256" key="3">
    <source>
        <dbReference type="ARBA" id="ARBA00022475"/>
    </source>
</evidence>
<evidence type="ECO:0000256" key="1">
    <source>
        <dbReference type="ARBA" id="ARBA00004651"/>
    </source>
</evidence>
<dbReference type="PANTHER" id="PTHR30106:SF2">
    <property type="entry name" value="UPF0324 INNER MEMBRANE PROTEIN YEIH"/>
    <property type="match status" value="1"/>
</dbReference>
<proteinExistence type="inferred from homology"/>
<evidence type="ECO:0000313" key="9">
    <source>
        <dbReference type="EMBL" id="GAA1711662.1"/>
    </source>
</evidence>
<dbReference type="PANTHER" id="PTHR30106">
    <property type="entry name" value="INNER MEMBRANE PROTEIN YEIH-RELATED"/>
    <property type="match status" value="1"/>
</dbReference>
<sequence length="363" mass="36095">MTTPLTARRREHGHAAVSRASDSATSGLTGVRVRARTLAPGTALTLAGTAAALGVGHLVPTLNPMLVAIVLGAALGNTVRLPARATAGLAFSSRTLLRVGIALLGLQLLLGDITALGWQVVALVVVIVVLGIAGTMALGGALGLGWTQRLLIACGFSICGAAAVAAVDSVSDTDEEEVLTAITLVVIFGTLMIVAVPVLSGALGLSDTAAGMWAGGSIHEVAQVIAAGGAIGGGALAVATVVKLARVLLLAPVVTVISLHRRRTTGTDARGTRPPLVPGFVVAFLALVLLRSSGLVPDPVVDAASLAQTVLLTCAMFALGIGVRVAAMRRVGARPVILAAASTVWVAGLALAGVLLIAPTLGG</sequence>
<keyword evidence="6 8" id="KW-0472">Membrane</keyword>
<gene>
    <name evidence="9" type="ORF">GCM10009831_21650</name>
</gene>
<feature type="transmembrane region" description="Helical" evidence="8">
    <location>
        <begin position="335"/>
        <end position="358"/>
    </location>
</feature>
<feature type="transmembrane region" description="Helical" evidence="8">
    <location>
        <begin position="95"/>
        <end position="110"/>
    </location>
</feature>
<protein>
    <submittedName>
        <fullName evidence="9">YeiH family protein</fullName>
    </submittedName>
</protein>
<keyword evidence="10" id="KW-1185">Reference proteome</keyword>
<evidence type="ECO:0000256" key="5">
    <source>
        <dbReference type="ARBA" id="ARBA00022989"/>
    </source>
</evidence>
<feature type="transmembrane region" description="Helical" evidence="8">
    <location>
        <begin position="150"/>
        <end position="167"/>
    </location>
</feature>
<feature type="transmembrane region" description="Helical" evidence="8">
    <location>
        <begin position="217"/>
        <end position="238"/>
    </location>
</feature>
<feature type="transmembrane region" description="Helical" evidence="8">
    <location>
        <begin position="179"/>
        <end position="205"/>
    </location>
</feature>
<evidence type="ECO:0000313" key="10">
    <source>
        <dbReference type="Proteomes" id="UP001500383"/>
    </source>
</evidence>
<evidence type="ECO:0000256" key="7">
    <source>
        <dbReference type="SAM" id="MobiDB-lite"/>
    </source>
</evidence>
<evidence type="ECO:0000256" key="8">
    <source>
        <dbReference type="SAM" id="Phobius"/>
    </source>
</evidence>
<keyword evidence="3" id="KW-1003">Cell membrane</keyword>
<feature type="transmembrane region" description="Helical" evidence="8">
    <location>
        <begin position="38"/>
        <end position="59"/>
    </location>
</feature>
<keyword evidence="5 8" id="KW-1133">Transmembrane helix</keyword>
<feature type="transmembrane region" description="Helical" evidence="8">
    <location>
        <begin position="65"/>
        <end position="83"/>
    </location>
</feature>
<evidence type="ECO:0000256" key="6">
    <source>
        <dbReference type="ARBA" id="ARBA00023136"/>
    </source>
</evidence>
<evidence type="ECO:0000256" key="4">
    <source>
        <dbReference type="ARBA" id="ARBA00022692"/>
    </source>
</evidence>
<name>A0ABP4UWP9_9ACTN</name>